<dbReference type="EMBL" id="BSRI01000002">
    <property type="protein sequence ID" value="GLV57237.1"/>
    <property type="molecule type" value="Genomic_DNA"/>
</dbReference>
<accession>A0ABQ6FSL3</accession>
<comment type="caution">
    <text evidence="2">The sequence shown here is derived from an EMBL/GenBank/DDBJ whole genome shotgun (WGS) entry which is preliminary data.</text>
</comment>
<keyword evidence="1" id="KW-1133">Transmembrane helix</keyword>
<proteinExistence type="predicted"/>
<protein>
    <submittedName>
        <fullName evidence="2">Uncharacterized protein</fullName>
    </submittedName>
</protein>
<evidence type="ECO:0000313" key="2">
    <source>
        <dbReference type="EMBL" id="GLV57237.1"/>
    </source>
</evidence>
<keyword evidence="3" id="KW-1185">Reference proteome</keyword>
<keyword evidence="1" id="KW-0472">Membrane</keyword>
<dbReference type="RefSeq" id="WP_338253163.1">
    <property type="nucleotide sequence ID" value="NZ_BSRI01000002.1"/>
</dbReference>
<feature type="transmembrane region" description="Helical" evidence="1">
    <location>
        <begin position="291"/>
        <end position="313"/>
    </location>
</feature>
<evidence type="ECO:0000256" key="1">
    <source>
        <dbReference type="SAM" id="Phobius"/>
    </source>
</evidence>
<dbReference type="Proteomes" id="UP001344906">
    <property type="component" value="Unassembled WGS sequence"/>
</dbReference>
<keyword evidence="1" id="KW-0812">Transmembrane</keyword>
<gene>
    <name evidence="2" type="ORF">KDH_40730</name>
</gene>
<reference evidence="2 3" key="1">
    <citation type="submission" date="2023-02" db="EMBL/GenBank/DDBJ databases">
        <title>Dictyobacter halimunensis sp. nov., a new member of the class Ktedonobacteria from forest soil in a geothermal area.</title>
        <authorList>
            <person name="Rachmania M.K."/>
            <person name="Ningsih F."/>
            <person name="Sakai Y."/>
            <person name="Yabe S."/>
            <person name="Yokota A."/>
            <person name="Sjamsuridzal W."/>
        </authorList>
    </citation>
    <scope>NUCLEOTIDE SEQUENCE [LARGE SCALE GENOMIC DNA]</scope>
    <source>
        <strain evidence="2 3">S3.2.2.5</strain>
    </source>
</reference>
<name>A0ABQ6FSL3_9CHLR</name>
<sequence>MRYEKLNDISTLVVESSDERTSVVNWLFHHLGQYYRQPIVVVLPQDAVFRRPGDLRELQQVATRQDAQLVLVIEGNERLRLWARRHGFTVFSTIETCQKALLQPGFPPSWPSMFDGLPAQPELSTVIEQSPVTSFTGPWNRYDSQATGTQGETYRTSLSSSVAVADLREPSGQVGSSETLEMLDTAPVAAVRRITATRVTEPLSDLPSYGSLQGGERVRKTRVLSPATLLENEEEAPFLSGVAFSLDIATQDMQAPEEMVQPVAEVAYAPEALEQPSSFSTHVARLKQDKLLLILVALVVLGIVGGIGFGYLLEVARANPTLQTPASLLHTIWGI</sequence>
<evidence type="ECO:0000313" key="3">
    <source>
        <dbReference type="Proteomes" id="UP001344906"/>
    </source>
</evidence>
<organism evidence="2 3">
    <name type="scientific">Dictyobacter halimunensis</name>
    <dbReference type="NCBI Taxonomy" id="3026934"/>
    <lineage>
        <taxon>Bacteria</taxon>
        <taxon>Bacillati</taxon>
        <taxon>Chloroflexota</taxon>
        <taxon>Ktedonobacteria</taxon>
        <taxon>Ktedonobacterales</taxon>
        <taxon>Dictyobacteraceae</taxon>
        <taxon>Dictyobacter</taxon>
    </lineage>
</organism>